<dbReference type="RefSeq" id="WP_274261189.1">
    <property type="nucleotide sequence ID" value="NZ_CP117884.1"/>
</dbReference>
<keyword evidence="9 11" id="KW-0472">Membrane</keyword>
<evidence type="ECO:0000313" key="14">
    <source>
        <dbReference type="Proteomes" id="UP001220377"/>
    </source>
</evidence>
<proteinExistence type="inferred from homology"/>
<dbReference type="EMBL" id="CP117884">
    <property type="protein sequence ID" value="WDF83197.1"/>
    <property type="molecule type" value="Genomic_DNA"/>
</dbReference>
<keyword evidence="10" id="KW-0739">Sodium transport</keyword>
<feature type="transmembrane region" description="Helical" evidence="11">
    <location>
        <begin position="176"/>
        <end position="195"/>
    </location>
</feature>
<keyword evidence="3" id="KW-0813">Transport</keyword>
<sequence>MNFIITMAIIIGGTTLGGHLFARIGLPVVIGQMLIGIVLGPSLLGWVGMTHSLHDISSIGVVILMFAAGLETDLAQLKKHLLPSAVVATLGVILPLGFVYAFGRSIGTSNVESIFIGIVFAATSVSISVAVLREAGALRTRAGNIILGAAVLDDIIAVLLLGVFTQQEGGDGSNLFVRIVLQGGFFVLVWLIGRYLAAPLLHLSRRLLVPLAVPLTALVLCLALAGLAQVVGLSDALGAFFAGIVVARTKVRDEVDSALNTVGNAVFVPVFFASIGLQLNLGAGMNWWLTAALTVIAVLTKLVGAGVGTLLTGGDMKESFVVGAGMVSRGEMALIIAQIGYSAHLLSSAYYGMIITAIVAATLVAPLLLRLALRESKTAAD</sequence>
<evidence type="ECO:0000256" key="10">
    <source>
        <dbReference type="ARBA" id="ARBA00023201"/>
    </source>
</evidence>
<comment type="similarity">
    <text evidence="2">Belongs to the monovalent cation:proton antiporter 2 (CPA2) transporter (TC 2.A.37) family.</text>
</comment>
<feature type="transmembrane region" description="Helical" evidence="11">
    <location>
        <begin position="207"/>
        <end position="225"/>
    </location>
</feature>
<evidence type="ECO:0000256" key="11">
    <source>
        <dbReference type="SAM" id="Phobius"/>
    </source>
</evidence>
<evidence type="ECO:0000313" key="13">
    <source>
        <dbReference type="EMBL" id="WDF83197.1"/>
    </source>
</evidence>
<keyword evidence="5 11" id="KW-0812">Transmembrane</keyword>
<feature type="transmembrane region" description="Helical" evidence="11">
    <location>
        <begin position="20"/>
        <end position="44"/>
    </location>
</feature>
<feature type="domain" description="Cation/H+ exchanger transmembrane" evidence="12">
    <location>
        <begin position="14"/>
        <end position="373"/>
    </location>
</feature>
<keyword evidence="4" id="KW-0050">Antiport</keyword>
<evidence type="ECO:0000256" key="8">
    <source>
        <dbReference type="ARBA" id="ARBA00023065"/>
    </source>
</evidence>
<evidence type="ECO:0000256" key="3">
    <source>
        <dbReference type="ARBA" id="ARBA00022448"/>
    </source>
</evidence>
<comment type="subcellular location">
    <subcellularLocation>
        <location evidence="1">Membrane</location>
        <topology evidence="1">Multi-pass membrane protein</topology>
    </subcellularLocation>
</comment>
<keyword evidence="8" id="KW-0406">Ion transport</keyword>
<keyword evidence="14" id="KW-1185">Reference proteome</keyword>
<dbReference type="Pfam" id="PF00999">
    <property type="entry name" value="Na_H_Exchanger"/>
    <property type="match status" value="1"/>
</dbReference>
<accession>A0ABY7WW49</accession>
<gene>
    <name evidence="13" type="ORF">PQ472_02875</name>
</gene>
<name>A0ABY7WW49_9LACO</name>
<dbReference type="PANTHER" id="PTHR43562:SF3">
    <property type="entry name" value="SODIUM ION_PROTON EXCHANGER (EUROFUNG)"/>
    <property type="match status" value="1"/>
</dbReference>
<feature type="transmembrane region" description="Helical" evidence="11">
    <location>
        <begin position="287"/>
        <end position="308"/>
    </location>
</feature>
<feature type="transmembrane region" description="Helical" evidence="11">
    <location>
        <begin position="81"/>
        <end position="102"/>
    </location>
</feature>
<evidence type="ECO:0000259" key="12">
    <source>
        <dbReference type="Pfam" id="PF00999"/>
    </source>
</evidence>
<evidence type="ECO:0000256" key="6">
    <source>
        <dbReference type="ARBA" id="ARBA00022989"/>
    </source>
</evidence>
<evidence type="ECO:0000256" key="9">
    <source>
        <dbReference type="ARBA" id="ARBA00023136"/>
    </source>
</evidence>
<feature type="transmembrane region" description="Helical" evidence="11">
    <location>
        <begin position="144"/>
        <end position="164"/>
    </location>
</feature>
<dbReference type="InterPro" id="IPR006153">
    <property type="entry name" value="Cation/H_exchanger_TM"/>
</dbReference>
<dbReference type="InterPro" id="IPR038770">
    <property type="entry name" value="Na+/solute_symporter_sf"/>
</dbReference>
<feature type="transmembrane region" description="Helical" evidence="11">
    <location>
        <begin position="320"/>
        <end position="343"/>
    </location>
</feature>
<feature type="transmembrane region" description="Helical" evidence="11">
    <location>
        <begin position="261"/>
        <end position="281"/>
    </location>
</feature>
<keyword evidence="6 11" id="KW-1133">Transmembrane helix</keyword>
<evidence type="ECO:0000256" key="2">
    <source>
        <dbReference type="ARBA" id="ARBA00005551"/>
    </source>
</evidence>
<keyword evidence="7" id="KW-0915">Sodium</keyword>
<feature type="transmembrane region" description="Helical" evidence="11">
    <location>
        <begin position="349"/>
        <end position="369"/>
    </location>
</feature>
<dbReference type="Proteomes" id="UP001220377">
    <property type="component" value="Chromosome"/>
</dbReference>
<protein>
    <submittedName>
        <fullName evidence="13">Cation:proton antiporter</fullName>
    </submittedName>
</protein>
<evidence type="ECO:0000256" key="4">
    <source>
        <dbReference type="ARBA" id="ARBA00022449"/>
    </source>
</evidence>
<dbReference type="Gene3D" id="1.20.1530.20">
    <property type="match status" value="1"/>
</dbReference>
<evidence type="ECO:0000256" key="5">
    <source>
        <dbReference type="ARBA" id="ARBA00022692"/>
    </source>
</evidence>
<evidence type="ECO:0000256" key="7">
    <source>
        <dbReference type="ARBA" id="ARBA00023053"/>
    </source>
</evidence>
<dbReference type="PANTHER" id="PTHR43562">
    <property type="entry name" value="NAPA-TYPE SODIUM/HYDROGEN ANTIPORTER"/>
    <property type="match status" value="1"/>
</dbReference>
<evidence type="ECO:0000256" key="1">
    <source>
        <dbReference type="ARBA" id="ARBA00004141"/>
    </source>
</evidence>
<organism evidence="13 14">
    <name type="scientific">Lacticaseibacillus pabuli</name>
    <dbReference type="NCBI Taxonomy" id="3025672"/>
    <lineage>
        <taxon>Bacteria</taxon>
        <taxon>Bacillati</taxon>
        <taxon>Bacillota</taxon>
        <taxon>Bacilli</taxon>
        <taxon>Lactobacillales</taxon>
        <taxon>Lactobacillaceae</taxon>
        <taxon>Lacticaseibacillus</taxon>
    </lineage>
</organism>
<reference evidence="13 14" key="1">
    <citation type="submission" date="2023-02" db="EMBL/GenBank/DDBJ databases">
        <title>Genome sequence of Lacticaseibacillus sp. KACC 23028.</title>
        <authorList>
            <person name="Kim S."/>
            <person name="Heo J."/>
            <person name="Kwon S.-W."/>
        </authorList>
    </citation>
    <scope>NUCLEOTIDE SEQUENCE [LARGE SCALE GENOMIC DNA]</scope>
    <source>
        <strain evidence="13 14">KACC 23028</strain>
    </source>
</reference>
<feature type="transmembrane region" description="Helical" evidence="11">
    <location>
        <begin position="114"/>
        <end position="132"/>
    </location>
</feature>